<feature type="compositionally biased region" description="Basic and acidic residues" evidence="1">
    <location>
        <begin position="40"/>
        <end position="54"/>
    </location>
</feature>
<dbReference type="GeneTree" id="ENSGT00950000186001"/>
<accession>A0A452TR60</accession>
<proteinExistence type="predicted"/>
<organism evidence="2">
    <name type="scientific">Ursus maritimus</name>
    <name type="common">Polar bear</name>
    <name type="synonym">Thalarctos maritimus</name>
    <dbReference type="NCBI Taxonomy" id="29073"/>
    <lineage>
        <taxon>Eukaryota</taxon>
        <taxon>Metazoa</taxon>
        <taxon>Chordata</taxon>
        <taxon>Craniata</taxon>
        <taxon>Vertebrata</taxon>
        <taxon>Euteleostomi</taxon>
        <taxon>Mammalia</taxon>
        <taxon>Eutheria</taxon>
        <taxon>Laurasiatheria</taxon>
        <taxon>Carnivora</taxon>
        <taxon>Caniformia</taxon>
        <taxon>Ursidae</taxon>
        <taxon>Ursus</taxon>
    </lineage>
</organism>
<feature type="region of interest" description="Disordered" evidence="1">
    <location>
        <begin position="1"/>
        <end position="141"/>
    </location>
</feature>
<dbReference type="Ensembl" id="ENSUMAT00000012755.1">
    <property type="protein sequence ID" value="ENSUMAP00000010704.1"/>
    <property type="gene ID" value="ENSUMAG00000008048.1"/>
</dbReference>
<protein>
    <submittedName>
        <fullName evidence="2">Uncharacterized LOC103679567</fullName>
    </submittedName>
</protein>
<sequence length="319" mass="34873">KTRQGRQGGNRQDSGHVLPTGLRVLQSPRGRWKAHSKPVVKPEAERVEKPKPEDPQVSGEPGLEVTGSPRASQDREQGWQEGWHCLGYGAATPPPEPSTPEQKPDPQTEPTVTFLFTLLSTAEPTESKDPEEDLETQECRFLDKEDWGPRRTSKEIGHLQNDCMRLWDLLSSVRADNRALGERLQNLPTLSYESLRKEAKVLEEEVKAVLEGAQAVSDGAQLFPEDVQAFPEDAQVFPEDAQALQEDAQAVQGVALFQVHGQPHRGPWQGRAHLPQPCTQQPVPVAARLPAGSPVPPVAWGSPDPQTPASALAAPQAGD</sequence>
<evidence type="ECO:0000313" key="2">
    <source>
        <dbReference type="Ensembl" id="ENSUMAP00000010704"/>
    </source>
</evidence>
<dbReference type="AlphaFoldDB" id="A0A452TR60"/>
<feature type="region of interest" description="Disordered" evidence="1">
    <location>
        <begin position="286"/>
        <end position="319"/>
    </location>
</feature>
<reference evidence="2" key="1">
    <citation type="submission" date="2019-03" db="UniProtKB">
        <authorList>
            <consortium name="Ensembl"/>
        </authorList>
    </citation>
    <scope>IDENTIFICATION</scope>
</reference>
<evidence type="ECO:0000256" key="1">
    <source>
        <dbReference type="SAM" id="MobiDB-lite"/>
    </source>
</evidence>
<gene>
    <name evidence="2" type="primary">LOC103679567</name>
</gene>
<name>A0A452TR60_URSMA</name>